<comment type="caution">
    <text evidence="1">The sequence shown here is derived from an EMBL/GenBank/DDBJ whole genome shotgun (WGS) entry which is preliminary data.</text>
</comment>
<organism evidence="1 2">
    <name type="scientific">Brassica rapa subsp. trilocularis</name>
    <dbReference type="NCBI Taxonomy" id="1813537"/>
    <lineage>
        <taxon>Eukaryota</taxon>
        <taxon>Viridiplantae</taxon>
        <taxon>Streptophyta</taxon>
        <taxon>Embryophyta</taxon>
        <taxon>Tracheophyta</taxon>
        <taxon>Spermatophyta</taxon>
        <taxon>Magnoliopsida</taxon>
        <taxon>eudicotyledons</taxon>
        <taxon>Gunneridae</taxon>
        <taxon>Pentapetalae</taxon>
        <taxon>rosids</taxon>
        <taxon>malvids</taxon>
        <taxon>Brassicales</taxon>
        <taxon>Brassicaceae</taxon>
        <taxon>Brassiceae</taxon>
        <taxon>Brassica</taxon>
    </lineage>
</organism>
<dbReference type="EMBL" id="JADBGQ010000008">
    <property type="protein sequence ID" value="KAG5386584.1"/>
    <property type="molecule type" value="Genomic_DNA"/>
</dbReference>
<reference evidence="1 2" key="1">
    <citation type="submission" date="2021-03" db="EMBL/GenBank/DDBJ databases">
        <authorList>
            <person name="King G.J."/>
            <person name="Bancroft I."/>
            <person name="Baten A."/>
            <person name="Bloomfield J."/>
            <person name="Borpatragohain P."/>
            <person name="He Z."/>
            <person name="Irish N."/>
            <person name="Irwin J."/>
            <person name="Liu K."/>
            <person name="Mauleon R.P."/>
            <person name="Moore J."/>
            <person name="Morris R."/>
            <person name="Ostergaard L."/>
            <person name="Wang B."/>
            <person name="Wells R."/>
        </authorList>
    </citation>
    <scope>NUCLEOTIDE SEQUENCE [LARGE SCALE GENOMIC DNA]</scope>
    <source>
        <strain evidence="1">R-o-18</strain>
        <tissue evidence="1">Leaf</tissue>
    </source>
</reference>
<evidence type="ECO:0000313" key="2">
    <source>
        <dbReference type="Proteomes" id="UP000823674"/>
    </source>
</evidence>
<proteinExistence type="predicted"/>
<sequence>MVGLMILGSGGSFITVFAGLWSPKGIAPIASSFVGFSPVFRLENWCSDRLKTIDDFFFKKHISVTLDFDLNFREGRFGRPFTGLASSLTERRRAFSLAPEEDVGSAS</sequence>
<accession>A0ABQ7LJ52</accession>
<protein>
    <submittedName>
        <fullName evidence="1">Uncharacterized protein</fullName>
    </submittedName>
</protein>
<name>A0ABQ7LJ52_BRACM</name>
<gene>
    <name evidence="1" type="primary">A09g517760.1_BraROA</name>
    <name evidence="1" type="ORF">IGI04_038054</name>
</gene>
<dbReference type="Proteomes" id="UP000823674">
    <property type="component" value="Chromosome A09"/>
</dbReference>
<evidence type="ECO:0000313" key="1">
    <source>
        <dbReference type="EMBL" id="KAG5386584.1"/>
    </source>
</evidence>
<keyword evidence="2" id="KW-1185">Reference proteome</keyword>